<dbReference type="PANTHER" id="PTHR35011:SF11">
    <property type="entry name" value="TRAP TRANSPORTER SMALL PERMEASE PROTEIN"/>
    <property type="match status" value="1"/>
</dbReference>
<dbReference type="Proteomes" id="UP001281447">
    <property type="component" value="Unassembled WGS sequence"/>
</dbReference>
<evidence type="ECO:0000256" key="4">
    <source>
        <dbReference type="ARBA" id="ARBA00022519"/>
    </source>
</evidence>
<feature type="transmembrane region" description="Helical" evidence="9">
    <location>
        <begin position="92"/>
        <end position="110"/>
    </location>
</feature>
<proteinExistence type="inferred from homology"/>
<keyword evidence="2" id="KW-0813">Transport</keyword>
<dbReference type="InterPro" id="IPR007387">
    <property type="entry name" value="TRAP_DctQ"/>
</dbReference>
<evidence type="ECO:0000313" key="11">
    <source>
        <dbReference type="EMBL" id="MDY0394094.1"/>
    </source>
</evidence>
<gene>
    <name evidence="11" type="ORF">RWE15_05880</name>
</gene>
<evidence type="ECO:0000313" key="12">
    <source>
        <dbReference type="Proteomes" id="UP001281447"/>
    </source>
</evidence>
<feature type="domain" description="Tripartite ATP-independent periplasmic transporters DctQ component" evidence="10">
    <location>
        <begin position="26"/>
        <end position="152"/>
    </location>
</feature>
<keyword evidence="6 9" id="KW-1133">Transmembrane helix</keyword>
<keyword evidence="12" id="KW-1185">Reference proteome</keyword>
<keyword evidence="5 9" id="KW-0812">Transmembrane</keyword>
<keyword evidence="3" id="KW-1003">Cell membrane</keyword>
<keyword evidence="7 9" id="KW-0472">Membrane</keyword>
<reference evidence="11 12" key="1">
    <citation type="submission" date="2023-10" db="EMBL/GenBank/DDBJ databases">
        <title>Virgibacillus halophilus 5B73C genome.</title>
        <authorList>
            <person name="Miliotis G."/>
            <person name="Sengupta P."/>
            <person name="Hameed A."/>
            <person name="Chuvochina M."/>
            <person name="Mcdonagh F."/>
            <person name="Simpson A.C."/>
            <person name="Singh N.K."/>
            <person name="Rekha P.D."/>
            <person name="Raman K."/>
            <person name="Hugenholtz P."/>
            <person name="Venkateswaran K."/>
        </authorList>
    </citation>
    <scope>NUCLEOTIDE SEQUENCE [LARGE SCALE GENOMIC DNA]</scope>
    <source>
        <strain evidence="11 12">5B73C</strain>
    </source>
</reference>
<name>A0ABU5C439_9BACI</name>
<dbReference type="Pfam" id="PF04290">
    <property type="entry name" value="DctQ"/>
    <property type="match status" value="1"/>
</dbReference>
<evidence type="ECO:0000256" key="2">
    <source>
        <dbReference type="ARBA" id="ARBA00022448"/>
    </source>
</evidence>
<feature type="transmembrane region" description="Helical" evidence="9">
    <location>
        <begin position="55"/>
        <end position="80"/>
    </location>
</feature>
<keyword evidence="4" id="KW-0997">Cell inner membrane</keyword>
<accession>A0ABU5C439</accession>
<evidence type="ECO:0000256" key="3">
    <source>
        <dbReference type="ARBA" id="ARBA00022475"/>
    </source>
</evidence>
<protein>
    <submittedName>
        <fullName evidence="11">TRAP transporter small permease</fullName>
    </submittedName>
</protein>
<evidence type="ECO:0000256" key="8">
    <source>
        <dbReference type="ARBA" id="ARBA00038436"/>
    </source>
</evidence>
<evidence type="ECO:0000256" key="6">
    <source>
        <dbReference type="ARBA" id="ARBA00022989"/>
    </source>
</evidence>
<sequence length="159" mass="17890">MKVLSTIKKILDWVLLGFALAFILAMVILIIVQVFSRQLFSYTPSWSEELSKLFFVWISFLGIAYGFKSKLHIALGLVVDAMPEKIQDVCDYFSKVLVIGFGVIMMYYGWHFTVLMGNSSMPGTGLPSSVLYGAIPVTGFYVTFYGIELLFKKRHASGF</sequence>
<evidence type="ECO:0000256" key="1">
    <source>
        <dbReference type="ARBA" id="ARBA00004429"/>
    </source>
</evidence>
<comment type="caution">
    <text evidence="11">The sequence shown here is derived from an EMBL/GenBank/DDBJ whole genome shotgun (WGS) entry which is preliminary data.</text>
</comment>
<dbReference type="EMBL" id="JAWDIP010000003">
    <property type="protein sequence ID" value="MDY0394094.1"/>
    <property type="molecule type" value="Genomic_DNA"/>
</dbReference>
<feature type="transmembrane region" description="Helical" evidence="9">
    <location>
        <begin position="12"/>
        <end position="35"/>
    </location>
</feature>
<evidence type="ECO:0000256" key="7">
    <source>
        <dbReference type="ARBA" id="ARBA00023136"/>
    </source>
</evidence>
<evidence type="ECO:0000256" key="5">
    <source>
        <dbReference type="ARBA" id="ARBA00022692"/>
    </source>
</evidence>
<organism evidence="11 12">
    <name type="scientific">Tigheibacillus halophilus</name>
    <dbReference type="NCBI Taxonomy" id="361280"/>
    <lineage>
        <taxon>Bacteria</taxon>
        <taxon>Bacillati</taxon>
        <taxon>Bacillota</taxon>
        <taxon>Bacilli</taxon>
        <taxon>Bacillales</taxon>
        <taxon>Bacillaceae</taxon>
        <taxon>Tigheibacillus</taxon>
    </lineage>
</organism>
<dbReference type="InterPro" id="IPR055348">
    <property type="entry name" value="DctQ"/>
</dbReference>
<evidence type="ECO:0000259" key="10">
    <source>
        <dbReference type="Pfam" id="PF04290"/>
    </source>
</evidence>
<comment type="subcellular location">
    <subcellularLocation>
        <location evidence="1">Cell inner membrane</location>
        <topology evidence="1">Multi-pass membrane protein</topology>
    </subcellularLocation>
</comment>
<comment type="similarity">
    <text evidence="8">Belongs to the TRAP transporter small permease family.</text>
</comment>
<feature type="transmembrane region" description="Helical" evidence="9">
    <location>
        <begin position="130"/>
        <end position="151"/>
    </location>
</feature>
<evidence type="ECO:0000256" key="9">
    <source>
        <dbReference type="SAM" id="Phobius"/>
    </source>
</evidence>
<dbReference type="PANTHER" id="PTHR35011">
    <property type="entry name" value="2,3-DIKETO-L-GULONATE TRAP TRANSPORTER SMALL PERMEASE PROTEIN YIAM"/>
    <property type="match status" value="1"/>
</dbReference>